<dbReference type="Pfam" id="PF16571">
    <property type="entry name" value="FBP_C"/>
    <property type="match status" value="1"/>
</dbReference>
<protein>
    <recommendedName>
        <fullName evidence="5">Elongation factor G-binding protein</fullName>
    </recommendedName>
</protein>
<feature type="domain" description="Elongation factor G-binding protein N-terminal" evidence="1">
    <location>
        <begin position="1"/>
        <end position="83"/>
    </location>
</feature>
<comment type="caution">
    <text evidence="3">The sequence shown here is derived from an EMBL/GenBank/DDBJ whole genome shotgun (WGS) entry which is preliminary data.</text>
</comment>
<sequence length="209" mass="24259">MIKVYEFAQVMFKVNQLLKIYKTNDPTTNKAQKNIILDEIRAIYIVNGIDASEYITQLDDIRLSKTKANMILSEMKQFVEPFEMPSAKQVEKLFKKVKKLKTPPSDQYDLQMMSYLGWNDYSANRKYIVYKDSKGAFQSIYGELAPTKVKGFCSICQHESDVSLFLNKTKANSDGTYTKKGDYICHDSNVCNQHLDDIEKLYHFIQKIK</sequence>
<name>A0A2G5NT14_9STAP</name>
<dbReference type="Pfam" id="PF07299">
    <property type="entry name" value="EF-G-binding_N"/>
    <property type="match status" value="1"/>
</dbReference>
<dbReference type="Gene3D" id="1.20.1280.250">
    <property type="match status" value="1"/>
</dbReference>
<accession>A0A2G5NT14</accession>
<dbReference type="RefSeq" id="WP_099578357.1">
    <property type="nucleotide sequence ID" value="NZ_MJBI02000001.1"/>
</dbReference>
<dbReference type="AlphaFoldDB" id="A0A2G5NT14"/>
<dbReference type="EMBL" id="MJBI02000001">
    <property type="protein sequence ID" value="RAI82476.1"/>
    <property type="molecule type" value="Genomic_DNA"/>
</dbReference>
<organism evidence="3 4">
    <name type="scientific">Macrococcoides goetzii</name>
    <dbReference type="NCBI Taxonomy" id="1891097"/>
    <lineage>
        <taxon>Bacteria</taxon>
        <taxon>Bacillati</taxon>
        <taxon>Bacillota</taxon>
        <taxon>Bacilli</taxon>
        <taxon>Bacillales</taxon>
        <taxon>Staphylococcaceae</taxon>
        <taxon>Macrococcoides</taxon>
    </lineage>
</organism>
<evidence type="ECO:0000259" key="2">
    <source>
        <dbReference type="Pfam" id="PF16571"/>
    </source>
</evidence>
<gene>
    <name evidence="3" type="ORF">BFS35_001970</name>
</gene>
<dbReference type="InterPro" id="IPR038344">
    <property type="entry name" value="EF-G_N_sf"/>
</dbReference>
<evidence type="ECO:0008006" key="5">
    <source>
        <dbReference type="Google" id="ProtNLM"/>
    </source>
</evidence>
<dbReference type="Proteomes" id="UP000229523">
    <property type="component" value="Unassembled WGS sequence"/>
</dbReference>
<evidence type="ECO:0000313" key="3">
    <source>
        <dbReference type="EMBL" id="RAI82476.1"/>
    </source>
</evidence>
<evidence type="ECO:0000259" key="1">
    <source>
        <dbReference type="Pfam" id="PF07299"/>
    </source>
</evidence>
<evidence type="ECO:0000313" key="4">
    <source>
        <dbReference type="Proteomes" id="UP000229523"/>
    </source>
</evidence>
<dbReference type="InterPro" id="IPR032330">
    <property type="entry name" value="EF-G-binding_C"/>
</dbReference>
<dbReference type="CDD" id="cd16342">
    <property type="entry name" value="FusC_FusB"/>
    <property type="match status" value="1"/>
</dbReference>
<reference evidence="3 4" key="1">
    <citation type="journal article" date="2018" name="Front. Microbiol.">
        <title>Description and Comparative Genomics of Macrococcus caseolyticus subsp. hominis subsp. nov., Macrococcus goetzii sp. nov., Macrococcus epidermidis sp. nov., and Macrococcus bohemicus sp. nov., Novel Macrococci From Human Clinical Material With Virulence Potential and Suspected Uptake of Foreign DNA by Natural Transformation.</title>
        <authorList>
            <person name="Maslanova I."/>
            <person name="Wertheimer Z."/>
            <person name="Sedlacek I."/>
            <person name="Svec P."/>
            <person name="Indrakova A."/>
            <person name="Kovarovic V."/>
            <person name="Schumann P."/>
            <person name="Sproer C."/>
            <person name="Kralova S."/>
            <person name="Sedo O."/>
            <person name="Kristofova L."/>
            <person name="Vrbovska V."/>
            <person name="Fuzik T."/>
            <person name="Petras P."/>
            <person name="Zdrahal Z."/>
            <person name="Ruzickova V."/>
            <person name="Doskar J."/>
            <person name="Pantucek R."/>
        </authorList>
    </citation>
    <scope>NUCLEOTIDE SEQUENCE [LARGE SCALE GENOMIC DNA]</scope>
    <source>
        <strain evidence="3 4">CCM 4927</strain>
    </source>
</reference>
<dbReference type="InterPro" id="IPR010841">
    <property type="entry name" value="EF-G-binding_N"/>
</dbReference>
<feature type="domain" description="Elongation factor G-binding protein C-terminal treble-clef zinc-finger" evidence="2">
    <location>
        <begin position="97"/>
        <end position="189"/>
    </location>
</feature>
<keyword evidence="4" id="KW-1185">Reference proteome</keyword>
<proteinExistence type="predicted"/>